<organism evidence="1 2">
    <name type="scientific">Mucilaginibacter polytrichastri</name>
    <dbReference type="NCBI Taxonomy" id="1302689"/>
    <lineage>
        <taxon>Bacteria</taxon>
        <taxon>Pseudomonadati</taxon>
        <taxon>Bacteroidota</taxon>
        <taxon>Sphingobacteriia</taxon>
        <taxon>Sphingobacteriales</taxon>
        <taxon>Sphingobacteriaceae</taxon>
        <taxon>Mucilaginibacter</taxon>
    </lineage>
</organism>
<name>A0A1Q6A367_9SPHI</name>
<dbReference type="AlphaFoldDB" id="A0A1Q6A367"/>
<dbReference type="InterPro" id="IPR036514">
    <property type="entry name" value="SGNH_hydro_sf"/>
</dbReference>
<protein>
    <submittedName>
        <fullName evidence="1">Uncharacterized protein</fullName>
    </submittedName>
</protein>
<dbReference type="SUPFAM" id="SSF52266">
    <property type="entry name" value="SGNH hydrolase"/>
    <property type="match status" value="1"/>
</dbReference>
<evidence type="ECO:0000313" key="1">
    <source>
        <dbReference type="EMBL" id="OKS88464.1"/>
    </source>
</evidence>
<dbReference type="Proteomes" id="UP000186720">
    <property type="component" value="Unassembled WGS sequence"/>
</dbReference>
<gene>
    <name evidence="1" type="ORF">RG47T_3931</name>
</gene>
<dbReference type="RefSeq" id="WP_074491038.1">
    <property type="nucleotide sequence ID" value="NZ_FPAM01000011.1"/>
</dbReference>
<keyword evidence="2" id="KW-1185">Reference proteome</keyword>
<accession>A0A1Q6A367</accession>
<reference evidence="1 2" key="1">
    <citation type="submission" date="2016-11" db="EMBL/GenBank/DDBJ databases">
        <title>Whole Genome Sequencing of Mucilaginibacter polytrichastri RG4-7(T) isolated from the moss sample.</title>
        <authorList>
            <person name="Li Y."/>
        </authorList>
    </citation>
    <scope>NUCLEOTIDE SEQUENCE [LARGE SCALE GENOMIC DNA]</scope>
    <source>
        <strain evidence="1 2">RG4-7</strain>
    </source>
</reference>
<dbReference type="OrthoDB" id="869432at2"/>
<sequence>MAINKDLKTFFIKGSIFLMVLFITDRALGLVFAHLTKTQKAGKYTASNIAFTKANEDVIVFGPSTGRNNYDVPLISQALKLPVRSVAEPAMCPIFHDVQLHFILKRYIPKLIVIDIRSQELIGKGFEQAALISQVLPYYSNAAKENFKILDGLDDFKSAVLKARISSVYKYNSQLLYLLQANYAPGGDDEKILKLKGYEPLLAKPEDRLLKMEFSDYGFGNTKPDQLIYDSFYDFVNTAQKKGVKVVVVIPPKFYKTNDQEIVNNFKKQVQKRYGSILYDFSIDTTFANHPELFANRLHLNNIGADVFTRKMVTIIKDKLKTGSNNN</sequence>
<evidence type="ECO:0000313" key="2">
    <source>
        <dbReference type="Proteomes" id="UP000186720"/>
    </source>
</evidence>
<dbReference type="Gene3D" id="3.40.50.1110">
    <property type="entry name" value="SGNH hydrolase"/>
    <property type="match status" value="1"/>
</dbReference>
<dbReference type="EMBL" id="MPPL01000001">
    <property type="protein sequence ID" value="OKS88464.1"/>
    <property type="molecule type" value="Genomic_DNA"/>
</dbReference>
<comment type="caution">
    <text evidence="1">The sequence shown here is derived from an EMBL/GenBank/DDBJ whole genome shotgun (WGS) entry which is preliminary data.</text>
</comment>
<dbReference type="STRING" id="1302689.RG47T_3931"/>
<dbReference type="GO" id="GO:0016788">
    <property type="term" value="F:hydrolase activity, acting on ester bonds"/>
    <property type="evidence" value="ECO:0007669"/>
    <property type="project" value="UniProtKB-ARBA"/>
</dbReference>
<proteinExistence type="predicted"/>